<dbReference type="GO" id="GO:0005829">
    <property type="term" value="C:cytosol"/>
    <property type="evidence" value="ECO:0007669"/>
    <property type="project" value="TreeGrafter"/>
</dbReference>
<sequence length="318" mass="36618">MKKALLVRLSSLGDVVLSSVLIDPLIRRGYQPYLLTFKPYDQLFEDDWRVFAIGTSREELLEEDFLDRLRAMNFNLFIDVHRNLRTFLLKRKLGGRWLTYRKDVLRRRLALKISTLRKPYYVTESYLSVLKDRDEEDSPLPRILVSEERLERLSELIPADRFVALGAGARYRKKIYPRFRELSRLLMDLGFEVVWLGDERDREILGDVEGIDLCGKLDLIDVLGVIKLAEVFVGNDSGLLHCARAVGTPAVQIYGGTHPTLGFALYPEEGKVILRNLECQPCDLHGKGECEHGDYRCLDIDPVLILEETLKLLPQVRS</sequence>
<dbReference type="Pfam" id="PF01075">
    <property type="entry name" value="Glyco_transf_9"/>
    <property type="match status" value="1"/>
</dbReference>
<dbReference type="InterPro" id="IPR051199">
    <property type="entry name" value="LPS_LOS_Heptosyltrfase"/>
</dbReference>
<dbReference type="AlphaFoldDB" id="A0A7C5QL49"/>
<dbReference type="GO" id="GO:0008713">
    <property type="term" value="F:ADP-heptose-lipopolysaccharide heptosyltransferase activity"/>
    <property type="evidence" value="ECO:0007669"/>
    <property type="project" value="TreeGrafter"/>
</dbReference>
<evidence type="ECO:0000313" key="3">
    <source>
        <dbReference type="EMBL" id="HHJ64100.1"/>
    </source>
</evidence>
<dbReference type="Gene3D" id="3.40.50.2000">
    <property type="entry name" value="Glycogen Phosphorylase B"/>
    <property type="match status" value="2"/>
</dbReference>
<reference evidence="3" key="1">
    <citation type="journal article" date="2020" name="mSystems">
        <title>Genome- and Community-Level Interaction Insights into Carbon Utilization and Element Cycling Functions of Hydrothermarchaeota in Hydrothermal Sediment.</title>
        <authorList>
            <person name="Zhou Z."/>
            <person name="Liu Y."/>
            <person name="Xu W."/>
            <person name="Pan J."/>
            <person name="Luo Z.H."/>
            <person name="Li M."/>
        </authorList>
    </citation>
    <scope>NUCLEOTIDE SEQUENCE [LARGE SCALE GENOMIC DNA]</scope>
    <source>
        <strain evidence="3">HyVt-501</strain>
    </source>
</reference>
<gene>
    <name evidence="3" type="ORF">ENJ61_04245</name>
</gene>
<name>A0A7C5QL49_AQUAO</name>
<organism evidence="3">
    <name type="scientific">Aquifex aeolicus</name>
    <dbReference type="NCBI Taxonomy" id="63363"/>
    <lineage>
        <taxon>Bacteria</taxon>
        <taxon>Pseudomonadati</taxon>
        <taxon>Aquificota</taxon>
        <taxon>Aquificia</taxon>
        <taxon>Aquificales</taxon>
        <taxon>Aquificaceae</taxon>
        <taxon>Aquifex</taxon>
    </lineage>
</organism>
<dbReference type="Proteomes" id="UP000885792">
    <property type="component" value="Unassembled WGS sequence"/>
</dbReference>
<comment type="caution">
    <text evidence="3">The sequence shown here is derived from an EMBL/GenBank/DDBJ whole genome shotgun (WGS) entry which is preliminary data.</text>
</comment>
<dbReference type="PANTHER" id="PTHR30160:SF1">
    <property type="entry name" value="LIPOPOLYSACCHARIDE 1,2-N-ACETYLGLUCOSAMINETRANSFERASE-RELATED"/>
    <property type="match status" value="1"/>
</dbReference>
<keyword evidence="1" id="KW-0328">Glycosyltransferase</keyword>
<dbReference type="PANTHER" id="PTHR30160">
    <property type="entry name" value="TETRAACYLDISACCHARIDE 4'-KINASE-RELATED"/>
    <property type="match status" value="1"/>
</dbReference>
<proteinExistence type="predicted"/>
<protein>
    <submittedName>
        <fullName evidence="3">Lipopolysaccharide heptosyltransferase family protein</fullName>
    </submittedName>
</protein>
<evidence type="ECO:0000256" key="1">
    <source>
        <dbReference type="ARBA" id="ARBA00022676"/>
    </source>
</evidence>
<dbReference type="EMBL" id="DRNB01000155">
    <property type="protein sequence ID" value="HHJ64100.1"/>
    <property type="molecule type" value="Genomic_DNA"/>
</dbReference>
<dbReference type="CDD" id="cd03789">
    <property type="entry name" value="GT9_LPS_heptosyltransferase"/>
    <property type="match status" value="1"/>
</dbReference>
<dbReference type="SUPFAM" id="SSF53756">
    <property type="entry name" value="UDP-Glycosyltransferase/glycogen phosphorylase"/>
    <property type="match status" value="1"/>
</dbReference>
<dbReference type="GO" id="GO:0009244">
    <property type="term" value="P:lipopolysaccharide core region biosynthetic process"/>
    <property type="evidence" value="ECO:0007669"/>
    <property type="project" value="TreeGrafter"/>
</dbReference>
<dbReference type="InterPro" id="IPR002201">
    <property type="entry name" value="Glyco_trans_9"/>
</dbReference>
<accession>A0A7C5QL49</accession>
<evidence type="ECO:0000256" key="2">
    <source>
        <dbReference type="ARBA" id="ARBA00022679"/>
    </source>
</evidence>
<keyword evidence="2" id="KW-0808">Transferase</keyword>